<dbReference type="RefSeq" id="WP_043751822.1">
    <property type="nucleotide sequence ID" value="NZ_AQQX01000008.1"/>
</dbReference>
<dbReference type="EMBL" id="AQQX01000008">
    <property type="protein sequence ID" value="KGM47750.1"/>
    <property type="molecule type" value="Genomic_DNA"/>
</dbReference>
<dbReference type="Pfam" id="PF00583">
    <property type="entry name" value="Acetyltransf_1"/>
    <property type="match status" value="1"/>
</dbReference>
<keyword evidence="2" id="KW-0012">Acyltransferase</keyword>
<proteinExistence type="predicted"/>
<comment type="caution">
    <text evidence="4">The sequence shown here is derived from an EMBL/GenBank/DDBJ whole genome shotgun (WGS) entry which is preliminary data.</text>
</comment>
<dbReference type="CDD" id="cd04301">
    <property type="entry name" value="NAT_SF"/>
    <property type="match status" value="1"/>
</dbReference>
<dbReference type="eggNOG" id="COG0456">
    <property type="taxonomic scope" value="Bacteria"/>
</dbReference>
<keyword evidence="5" id="KW-1185">Reference proteome</keyword>
<organism evidence="4 5">
    <name type="scientific">Pseudooceanicola atlanticus</name>
    <dbReference type="NCBI Taxonomy" id="1461694"/>
    <lineage>
        <taxon>Bacteria</taxon>
        <taxon>Pseudomonadati</taxon>
        <taxon>Pseudomonadota</taxon>
        <taxon>Alphaproteobacteria</taxon>
        <taxon>Rhodobacterales</taxon>
        <taxon>Paracoccaceae</taxon>
        <taxon>Pseudooceanicola</taxon>
    </lineage>
</organism>
<evidence type="ECO:0000259" key="3">
    <source>
        <dbReference type="PROSITE" id="PS51186"/>
    </source>
</evidence>
<dbReference type="AlphaFoldDB" id="A0A0A0EBW3"/>
<dbReference type="InterPro" id="IPR050832">
    <property type="entry name" value="Bact_Acetyltransf"/>
</dbReference>
<dbReference type="OrthoDB" id="281808at2"/>
<feature type="domain" description="N-acetyltransferase" evidence="3">
    <location>
        <begin position="1"/>
        <end position="147"/>
    </location>
</feature>
<dbReference type="SUPFAM" id="SSF55729">
    <property type="entry name" value="Acyl-CoA N-acyltransferases (Nat)"/>
    <property type="match status" value="1"/>
</dbReference>
<sequence>MPIRPATPQDLDRVRQIVAAAYGPYIAEIGQTPGPMLEDYEQVLASGHAHILDAPMPVGLIVLIPEDDAMLLENMALDPAHQGQGHGSALMRFAEDSTRALGLSRIRLYTHAGMVRNQQIYRAMGYEETHRVTEHGLPRVYMAKPLD</sequence>
<dbReference type="InterPro" id="IPR000182">
    <property type="entry name" value="GNAT_dom"/>
</dbReference>
<evidence type="ECO:0000256" key="1">
    <source>
        <dbReference type="ARBA" id="ARBA00022679"/>
    </source>
</evidence>
<gene>
    <name evidence="4" type="ORF">ATO9_16935</name>
</gene>
<protein>
    <recommendedName>
        <fullName evidence="3">N-acetyltransferase domain-containing protein</fullName>
    </recommendedName>
</protein>
<dbReference type="PANTHER" id="PTHR43877:SF2">
    <property type="entry name" value="AMINOALKYLPHOSPHONATE N-ACETYLTRANSFERASE-RELATED"/>
    <property type="match status" value="1"/>
</dbReference>
<evidence type="ECO:0000313" key="5">
    <source>
        <dbReference type="Proteomes" id="UP000030004"/>
    </source>
</evidence>
<dbReference type="PROSITE" id="PS51186">
    <property type="entry name" value="GNAT"/>
    <property type="match status" value="1"/>
</dbReference>
<reference evidence="4 5" key="1">
    <citation type="journal article" date="2015" name="Antonie Van Leeuwenhoek">
        <title>Pseudooceanicola atlanticus gen. nov. sp. nov., isolated from surface seawater of the Atlantic Ocean and reclassification of Oceanicola batsensis, Oceanicola marinus, Oceanicola nitratireducens, Oceanicola nanhaiensis, Oceanicola antarcticus and Oceanicola flagellatus, as Pseudooceanicola batsensis comb. nov., Pseudooceanicola marinus comb. nov., Pseudooceanicola nitratireducens comb. nov., Pseudooceanicola nanhaiensis comb. nov., Pseudooceanicola antarcticus comb. nov., and Pseudooceanicola flagellatus comb. nov.</title>
        <authorList>
            <person name="Lai Q."/>
            <person name="Li G."/>
            <person name="Liu X."/>
            <person name="Du Y."/>
            <person name="Sun F."/>
            <person name="Shao Z."/>
        </authorList>
    </citation>
    <scope>NUCLEOTIDE SEQUENCE [LARGE SCALE GENOMIC DNA]</scope>
    <source>
        <strain evidence="4 5">22II-s11g</strain>
    </source>
</reference>
<dbReference type="STRING" id="1461694.ATO9_16935"/>
<dbReference type="PANTHER" id="PTHR43877">
    <property type="entry name" value="AMINOALKYLPHOSPHONATE N-ACETYLTRANSFERASE-RELATED-RELATED"/>
    <property type="match status" value="1"/>
</dbReference>
<dbReference type="GO" id="GO:0016747">
    <property type="term" value="F:acyltransferase activity, transferring groups other than amino-acyl groups"/>
    <property type="evidence" value="ECO:0007669"/>
    <property type="project" value="InterPro"/>
</dbReference>
<keyword evidence="1" id="KW-0808">Transferase</keyword>
<dbReference type="Proteomes" id="UP000030004">
    <property type="component" value="Unassembled WGS sequence"/>
</dbReference>
<name>A0A0A0EBW3_9RHOB</name>
<dbReference type="InterPro" id="IPR016181">
    <property type="entry name" value="Acyl_CoA_acyltransferase"/>
</dbReference>
<dbReference type="Gene3D" id="3.40.630.30">
    <property type="match status" value="1"/>
</dbReference>
<evidence type="ECO:0000313" key="4">
    <source>
        <dbReference type="EMBL" id="KGM47750.1"/>
    </source>
</evidence>
<accession>A0A0A0EBW3</accession>
<evidence type="ECO:0000256" key="2">
    <source>
        <dbReference type="ARBA" id="ARBA00023315"/>
    </source>
</evidence>